<dbReference type="GeneID" id="104965401"/>
<sequence length="311" mass="34519">MKVLLLLGLVAFASADNTRFEGEKVFRLKPVLDEHVTLIKDLANSIEVDFWRPENAELVTIDIDVDIHVPAMYLDIVSTILHQNDMEHDPQDVSIPASHLGGELEGGGVEGRPLSLVCCGIMGDMAPPGPQDRPRPPRLHHTLSTPTPPPDCFYTVTHSSSQRQCSLLVKALSTYGSDSQMTSLLNEMDVYVLPVLNVDGYDYTHKSNRMWRKTRSRRSGSSCIGADPNRNFDAGWCTVGASSNPCSDTYCGSRPESEIEAKNVADFIRRNKSDIKAYITVHSYSQLLLFPYAYTFELAATHSELVSLYPL</sequence>
<comment type="caution">
    <text evidence="15">Lacks conserved residue(s) required for the propagation of feature annotation.</text>
</comment>
<feature type="region of interest" description="Disordered" evidence="16">
    <location>
        <begin position="125"/>
        <end position="146"/>
    </location>
</feature>
<evidence type="ECO:0000256" key="16">
    <source>
        <dbReference type="SAM" id="MobiDB-lite"/>
    </source>
</evidence>
<dbReference type="SUPFAM" id="SSF53187">
    <property type="entry name" value="Zn-dependent exopeptidases"/>
    <property type="match status" value="1"/>
</dbReference>
<dbReference type="Pfam" id="PF00246">
    <property type="entry name" value="Peptidase_M14"/>
    <property type="match status" value="1"/>
</dbReference>
<dbReference type="InterPro" id="IPR036990">
    <property type="entry name" value="M14A-like_propep"/>
</dbReference>
<keyword evidence="10" id="KW-1015">Disulfide bond</keyword>
<feature type="signal peptide" evidence="17">
    <location>
        <begin position="1"/>
        <end position="15"/>
    </location>
</feature>
<organism evidence="19 20">
    <name type="scientific">Notothenia coriiceps</name>
    <name type="common">black rockcod</name>
    <dbReference type="NCBI Taxonomy" id="8208"/>
    <lineage>
        <taxon>Eukaryota</taxon>
        <taxon>Metazoa</taxon>
        <taxon>Chordata</taxon>
        <taxon>Craniata</taxon>
        <taxon>Vertebrata</taxon>
        <taxon>Euteleostomi</taxon>
        <taxon>Actinopterygii</taxon>
        <taxon>Neopterygii</taxon>
        <taxon>Teleostei</taxon>
        <taxon>Neoteleostei</taxon>
        <taxon>Acanthomorphata</taxon>
        <taxon>Eupercaria</taxon>
        <taxon>Perciformes</taxon>
        <taxon>Notothenioidei</taxon>
        <taxon>Nototheniidae</taxon>
        <taxon>Notothenia</taxon>
    </lineage>
</organism>
<comment type="similarity">
    <text evidence="2 15">Belongs to the peptidase M14 family.</text>
</comment>
<dbReference type="InterPro" id="IPR057247">
    <property type="entry name" value="CARBOXYPEPT_ZN_2"/>
</dbReference>
<dbReference type="FunFam" id="3.40.630.10:FF:000084">
    <property type="entry name" value="Carboxypeptidase B2"/>
    <property type="match status" value="1"/>
</dbReference>
<dbReference type="KEGG" id="ncc:104965401"/>
<dbReference type="Proteomes" id="UP000504611">
    <property type="component" value="Unplaced"/>
</dbReference>
<evidence type="ECO:0000256" key="8">
    <source>
        <dbReference type="ARBA" id="ARBA00022833"/>
    </source>
</evidence>
<evidence type="ECO:0000259" key="18">
    <source>
        <dbReference type="PROSITE" id="PS52035"/>
    </source>
</evidence>
<dbReference type="PANTHER" id="PTHR11705:SF20">
    <property type="entry name" value="CARBOXYPEPTIDASE B"/>
    <property type="match status" value="1"/>
</dbReference>
<protein>
    <recommendedName>
        <fullName evidence="14">Carboxypeptidase B</fullName>
        <ecNumber evidence="13">3.4.17.2</ecNumber>
    </recommendedName>
</protein>
<evidence type="ECO:0000256" key="17">
    <source>
        <dbReference type="SAM" id="SignalP"/>
    </source>
</evidence>
<comment type="catalytic activity">
    <reaction evidence="11">
        <text>Preferential release of a C-terminal lysine or arginine amino acid.</text>
        <dbReference type="EC" id="3.4.17.2"/>
    </reaction>
</comment>
<dbReference type="Gene3D" id="3.40.630.10">
    <property type="entry name" value="Zn peptidases"/>
    <property type="match status" value="1"/>
</dbReference>
<dbReference type="SMART" id="SM00631">
    <property type="entry name" value="Zn_pept"/>
    <property type="match status" value="1"/>
</dbReference>
<accession>A0A6I9PYF6</accession>
<evidence type="ECO:0000256" key="3">
    <source>
        <dbReference type="ARBA" id="ARBA00022645"/>
    </source>
</evidence>
<dbReference type="AlphaFoldDB" id="A0A6I9PYF6"/>
<evidence type="ECO:0000256" key="1">
    <source>
        <dbReference type="ARBA" id="ARBA00001947"/>
    </source>
</evidence>
<evidence type="ECO:0000256" key="13">
    <source>
        <dbReference type="ARBA" id="ARBA00039143"/>
    </source>
</evidence>
<dbReference type="GO" id="GO:0005615">
    <property type="term" value="C:extracellular space"/>
    <property type="evidence" value="ECO:0007669"/>
    <property type="project" value="TreeGrafter"/>
</dbReference>
<evidence type="ECO:0000313" key="20">
    <source>
        <dbReference type="RefSeq" id="XP_010792658.1"/>
    </source>
</evidence>
<evidence type="ECO:0000256" key="10">
    <source>
        <dbReference type="ARBA" id="ARBA00023157"/>
    </source>
</evidence>
<dbReference type="EC" id="3.4.17.2" evidence="13"/>
<evidence type="ECO:0000256" key="4">
    <source>
        <dbReference type="ARBA" id="ARBA00022670"/>
    </source>
</evidence>
<comment type="subcellular location">
    <subcellularLocation>
        <location evidence="12">Zymogen granule lumen</location>
    </subcellularLocation>
</comment>
<dbReference type="InterPro" id="IPR003146">
    <property type="entry name" value="M14A_act_pep"/>
</dbReference>
<dbReference type="GO" id="GO:0006508">
    <property type="term" value="P:proteolysis"/>
    <property type="evidence" value="ECO:0007669"/>
    <property type="project" value="UniProtKB-KW"/>
</dbReference>
<feature type="domain" description="Peptidase M14" evidence="18">
    <location>
        <begin position="79"/>
        <end position="311"/>
    </location>
</feature>
<dbReference type="PRINTS" id="PR00765">
    <property type="entry name" value="CRBOXYPTASEA"/>
</dbReference>
<dbReference type="GO" id="GO:0008270">
    <property type="term" value="F:zinc ion binding"/>
    <property type="evidence" value="ECO:0007669"/>
    <property type="project" value="InterPro"/>
</dbReference>
<keyword evidence="8" id="KW-0862">Zinc</keyword>
<dbReference type="RefSeq" id="XP_010792658.1">
    <property type="nucleotide sequence ID" value="XM_010794356.1"/>
</dbReference>
<dbReference type="InterPro" id="IPR000834">
    <property type="entry name" value="Peptidase_M14"/>
</dbReference>
<comment type="cofactor">
    <cofactor evidence="1">
        <name>Zn(2+)</name>
        <dbReference type="ChEBI" id="CHEBI:29105"/>
    </cofactor>
</comment>
<name>A0A6I9PYF6_9TELE</name>
<proteinExistence type="inferred from homology"/>
<gene>
    <name evidence="20" type="primary">LOC104965401</name>
</gene>
<evidence type="ECO:0000256" key="11">
    <source>
        <dbReference type="ARBA" id="ARBA00036114"/>
    </source>
</evidence>
<keyword evidence="6 17" id="KW-0732">Signal</keyword>
<evidence type="ECO:0000256" key="5">
    <source>
        <dbReference type="ARBA" id="ARBA00022723"/>
    </source>
</evidence>
<dbReference type="PROSITE" id="PS52035">
    <property type="entry name" value="PEPTIDASE_M14"/>
    <property type="match status" value="1"/>
</dbReference>
<evidence type="ECO:0000256" key="14">
    <source>
        <dbReference type="ARBA" id="ARBA00039334"/>
    </source>
</evidence>
<keyword evidence="4" id="KW-0645">Protease</keyword>
<dbReference type="OrthoDB" id="3626597at2759"/>
<reference evidence="20" key="1">
    <citation type="submission" date="2025-08" db="UniProtKB">
        <authorList>
            <consortium name="RefSeq"/>
        </authorList>
    </citation>
    <scope>IDENTIFICATION</scope>
    <source>
        <tissue evidence="20">Muscle</tissue>
    </source>
</reference>
<keyword evidence="7" id="KW-0378">Hydrolase</keyword>
<keyword evidence="5" id="KW-0479">Metal-binding</keyword>
<dbReference type="PANTHER" id="PTHR11705">
    <property type="entry name" value="PROTEASE FAMILY M14 CARBOXYPEPTIDASE A,B"/>
    <property type="match status" value="1"/>
</dbReference>
<evidence type="ECO:0000256" key="12">
    <source>
        <dbReference type="ARBA" id="ARBA00037795"/>
    </source>
</evidence>
<evidence type="ECO:0000256" key="9">
    <source>
        <dbReference type="ARBA" id="ARBA00023049"/>
    </source>
</evidence>
<keyword evidence="3" id="KW-0121">Carboxypeptidase</keyword>
<dbReference type="SUPFAM" id="SSF54897">
    <property type="entry name" value="Protease propeptides/inhibitors"/>
    <property type="match status" value="1"/>
</dbReference>
<dbReference type="PROSITE" id="PS00133">
    <property type="entry name" value="CARBOXYPEPT_ZN_2"/>
    <property type="match status" value="1"/>
</dbReference>
<evidence type="ECO:0000256" key="6">
    <source>
        <dbReference type="ARBA" id="ARBA00022729"/>
    </source>
</evidence>
<feature type="chain" id="PRO_5026829959" description="Carboxypeptidase B" evidence="17">
    <location>
        <begin position="16"/>
        <end position="311"/>
    </location>
</feature>
<dbReference type="GO" id="GO:0004181">
    <property type="term" value="F:metallocarboxypeptidase activity"/>
    <property type="evidence" value="ECO:0007669"/>
    <property type="project" value="UniProtKB-EC"/>
</dbReference>
<evidence type="ECO:0000256" key="7">
    <source>
        <dbReference type="ARBA" id="ARBA00022801"/>
    </source>
</evidence>
<evidence type="ECO:0000313" key="19">
    <source>
        <dbReference type="Proteomes" id="UP000504611"/>
    </source>
</evidence>
<keyword evidence="19" id="KW-1185">Reference proteome</keyword>
<dbReference type="Gene3D" id="3.30.70.340">
    <property type="entry name" value="Metallocarboxypeptidase-like"/>
    <property type="match status" value="1"/>
</dbReference>
<evidence type="ECO:0000256" key="15">
    <source>
        <dbReference type="PROSITE-ProRule" id="PRU01379"/>
    </source>
</evidence>
<dbReference type="Pfam" id="PF02244">
    <property type="entry name" value="Propep_M14"/>
    <property type="match status" value="1"/>
</dbReference>
<keyword evidence="9" id="KW-0482">Metalloprotease</keyword>
<evidence type="ECO:0000256" key="2">
    <source>
        <dbReference type="ARBA" id="ARBA00005988"/>
    </source>
</evidence>